<accession>A0A8T0FZ29</accession>
<keyword evidence="2" id="KW-1185">Reference proteome</keyword>
<name>A0A8T0FZ29_ARGBR</name>
<evidence type="ECO:0000313" key="2">
    <source>
        <dbReference type="Proteomes" id="UP000807504"/>
    </source>
</evidence>
<gene>
    <name evidence="1" type="ORF">HNY73_000380</name>
</gene>
<evidence type="ECO:0000313" key="1">
    <source>
        <dbReference type="EMBL" id="KAF8795936.1"/>
    </source>
</evidence>
<dbReference type="EMBL" id="JABXBU010000001">
    <property type="protein sequence ID" value="KAF8795936.1"/>
    <property type="molecule type" value="Genomic_DNA"/>
</dbReference>
<dbReference type="AlphaFoldDB" id="A0A8T0FZ29"/>
<reference evidence="1" key="1">
    <citation type="journal article" date="2020" name="bioRxiv">
        <title>Chromosome-level reference genome of the European wasp spider Argiope bruennichi: a resource for studies on range expansion and evolutionary adaptation.</title>
        <authorList>
            <person name="Sheffer M.M."/>
            <person name="Hoppe A."/>
            <person name="Krehenwinkel H."/>
            <person name="Uhl G."/>
            <person name="Kuss A.W."/>
            <person name="Jensen L."/>
            <person name="Jensen C."/>
            <person name="Gillespie R.G."/>
            <person name="Hoff K.J."/>
            <person name="Prost S."/>
        </authorList>
    </citation>
    <scope>NUCLEOTIDE SEQUENCE</scope>
</reference>
<sequence length="278" mass="33140">MASFPRNFHIHRFYTTLRYSSVELVDISNIVQCSFLFHKSISYLDLNLSEYARYRQLYRGTGSGHRYLTWRNFINTEESCRNVLIPQRKLLYSLHLDIPHGREFSLRKGRTPHHFDYDSESIFVVVCIKENFFNPLFFRIFEFAFEQTCDKLKLIGWLVNFESPELANPPMRILNRFLTELYLKCTDSDLVNKCSKKFHLIGSLCRQEQPKMLEYLLYHANKSAYNKKKCPSSKPSFIDMCISSSYLLNVGPYLKYRNEACFSSNAYTHFKRYMYLRK</sequence>
<dbReference type="Proteomes" id="UP000807504">
    <property type="component" value="Unassembled WGS sequence"/>
</dbReference>
<comment type="caution">
    <text evidence="1">The sequence shown here is derived from an EMBL/GenBank/DDBJ whole genome shotgun (WGS) entry which is preliminary data.</text>
</comment>
<organism evidence="1 2">
    <name type="scientific">Argiope bruennichi</name>
    <name type="common">Wasp spider</name>
    <name type="synonym">Aranea bruennichi</name>
    <dbReference type="NCBI Taxonomy" id="94029"/>
    <lineage>
        <taxon>Eukaryota</taxon>
        <taxon>Metazoa</taxon>
        <taxon>Ecdysozoa</taxon>
        <taxon>Arthropoda</taxon>
        <taxon>Chelicerata</taxon>
        <taxon>Arachnida</taxon>
        <taxon>Araneae</taxon>
        <taxon>Araneomorphae</taxon>
        <taxon>Entelegynae</taxon>
        <taxon>Araneoidea</taxon>
        <taxon>Araneidae</taxon>
        <taxon>Argiope</taxon>
    </lineage>
</organism>
<proteinExistence type="predicted"/>
<reference evidence="1" key="2">
    <citation type="submission" date="2020-06" db="EMBL/GenBank/DDBJ databases">
        <authorList>
            <person name="Sheffer M."/>
        </authorList>
    </citation>
    <scope>NUCLEOTIDE SEQUENCE</scope>
</reference>
<protein>
    <submittedName>
        <fullName evidence="1">Uncharacterized protein</fullName>
    </submittedName>
</protein>